<name>A0AAW0FHP6_9APHY</name>
<reference evidence="1 2" key="1">
    <citation type="submission" date="2022-09" db="EMBL/GenBank/DDBJ databases">
        <authorList>
            <person name="Palmer J.M."/>
        </authorList>
    </citation>
    <scope>NUCLEOTIDE SEQUENCE [LARGE SCALE GENOMIC DNA]</scope>
    <source>
        <strain evidence="1 2">DSM 7382</strain>
    </source>
</reference>
<keyword evidence="2" id="KW-1185">Reference proteome</keyword>
<dbReference type="Proteomes" id="UP001385951">
    <property type="component" value="Unassembled WGS sequence"/>
</dbReference>
<accession>A0AAW0FHP6</accession>
<dbReference type="EMBL" id="JASBNA010000055">
    <property type="protein sequence ID" value="KAK7679807.1"/>
    <property type="molecule type" value="Genomic_DNA"/>
</dbReference>
<gene>
    <name evidence="1" type="primary">UPC2_1</name>
    <name evidence="1" type="ORF">QCA50_017133</name>
</gene>
<organism evidence="1 2">
    <name type="scientific">Cerrena zonata</name>
    <dbReference type="NCBI Taxonomy" id="2478898"/>
    <lineage>
        <taxon>Eukaryota</taxon>
        <taxon>Fungi</taxon>
        <taxon>Dikarya</taxon>
        <taxon>Basidiomycota</taxon>
        <taxon>Agaricomycotina</taxon>
        <taxon>Agaricomycetes</taxon>
        <taxon>Polyporales</taxon>
        <taxon>Cerrenaceae</taxon>
        <taxon>Cerrena</taxon>
    </lineage>
</organism>
<evidence type="ECO:0000313" key="2">
    <source>
        <dbReference type="Proteomes" id="UP001385951"/>
    </source>
</evidence>
<dbReference type="AlphaFoldDB" id="A0AAW0FHP6"/>
<sequence length="92" mass="9944">MKDKVWFLEGVSQVLPVDVEEYAGGAGGMHMMLDFLGGGPSIIDDHEIDEEIGNFDPSGVLTNKLIDTNNLPSDITSNLDVMQGDSGFMNIK</sequence>
<proteinExistence type="predicted"/>
<evidence type="ECO:0000313" key="1">
    <source>
        <dbReference type="EMBL" id="KAK7679807.1"/>
    </source>
</evidence>
<protein>
    <submittedName>
        <fullName evidence="1">Transcription factor</fullName>
    </submittedName>
</protein>
<comment type="caution">
    <text evidence="1">The sequence shown here is derived from an EMBL/GenBank/DDBJ whole genome shotgun (WGS) entry which is preliminary data.</text>
</comment>